<dbReference type="EMBL" id="JACICY010000003">
    <property type="protein sequence ID" value="MBB3860437.1"/>
    <property type="molecule type" value="Genomic_DNA"/>
</dbReference>
<comment type="caution">
    <text evidence="2">The sequence shown here is derived from an EMBL/GenBank/DDBJ whole genome shotgun (WGS) entry which is preliminary data.</text>
</comment>
<feature type="compositionally biased region" description="Basic and acidic residues" evidence="1">
    <location>
        <begin position="16"/>
        <end position="25"/>
    </location>
</feature>
<name>A0A7W5ZYA5_9SPHN</name>
<reference evidence="2 3" key="1">
    <citation type="submission" date="2020-08" db="EMBL/GenBank/DDBJ databases">
        <title>Genomic Encyclopedia of Type Strains, Phase IV (KMG-IV): sequencing the most valuable type-strain genomes for metagenomic binning, comparative biology and taxonomic classification.</title>
        <authorList>
            <person name="Goeker M."/>
        </authorList>
    </citation>
    <scope>NUCLEOTIDE SEQUENCE [LARGE SCALE GENOMIC DNA]</scope>
    <source>
        <strain evidence="2 3">DSM 14552</strain>
    </source>
</reference>
<dbReference type="RefSeq" id="WP_183612701.1">
    <property type="nucleotide sequence ID" value="NZ_JACICY010000003.1"/>
</dbReference>
<protein>
    <submittedName>
        <fullName evidence="2">Uncharacterized protein</fullName>
    </submittedName>
</protein>
<keyword evidence="3" id="KW-1185">Reference proteome</keyword>
<accession>A0A7W5ZYA5</accession>
<proteinExistence type="predicted"/>
<dbReference type="Proteomes" id="UP000562395">
    <property type="component" value="Unassembled WGS sequence"/>
</dbReference>
<sequence length="173" mass="17812">MADKNKADKTGTNQADKPELRDKVDAAKARLAERTGNARPVDTVKSLIEEHPVASLAAGILLGALIAKALPSSGRMRSCAVGLATLAGKYAVDYAGKAAEAGREGLHKVEEVGGSVGTRLADVGGTVGSRIADGSGEARRKAVDFAEIARSAAADASEIAIRKVNEIASRLKH</sequence>
<evidence type="ECO:0000256" key="1">
    <source>
        <dbReference type="SAM" id="MobiDB-lite"/>
    </source>
</evidence>
<feature type="region of interest" description="Disordered" evidence="1">
    <location>
        <begin position="1"/>
        <end position="25"/>
    </location>
</feature>
<evidence type="ECO:0000313" key="3">
    <source>
        <dbReference type="Proteomes" id="UP000562395"/>
    </source>
</evidence>
<gene>
    <name evidence="2" type="ORF">GGQ88_001703</name>
</gene>
<organism evidence="2 3">
    <name type="scientific">Novosphingobium hassiacum</name>
    <dbReference type="NCBI Taxonomy" id="173676"/>
    <lineage>
        <taxon>Bacteria</taxon>
        <taxon>Pseudomonadati</taxon>
        <taxon>Pseudomonadota</taxon>
        <taxon>Alphaproteobacteria</taxon>
        <taxon>Sphingomonadales</taxon>
        <taxon>Sphingomonadaceae</taxon>
        <taxon>Novosphingobium</taxon>
    </lineage>
</organism>
<dbReference type="AlphaFoldDB" id="A0A7W5ZYA5"/>
<evidence type="ECO:0000313" key="2">
    <source>
        <dbReference type="EMBL" id="MBB3860437.1"/>
    </source>
</evidence>